<evidence type="ECO:0000313" key="2">
    <source>
        <dbReference type="EMBL" id="CAK6980069.1"/>
    </source>
</evidence>
<protein>
    <submittedName>
        <fullName evidence="2">Uncharacterized protein</fullName>
    </submittedName>
</protein>
<keyword evidence="3" id="KW-1185">Reference proteome</keyword>
<organism evidence="2 3">
    <name type="scientific">Scomber scombrus</name>
    <name type="common">Atlantic mackerel</name>
    <name type="synonym">Scomber vernalis</name>
    <dbReference type="NCBI Taxonomy" id="13677"/>
    <lineage>
        <taxon>Eukaryota</taxon>
        <taxon>Metazoa</taxon>
        <taxon>Chordata</taxon>
        <taxon>Craniata</taxon>
        <taxon>Vertebrata</taxon>
        <taxon>Euteleostomi</taxon>
        <taxon>Actinopterygii</taxon>
        <taxon>Neopterygii</taxon>
        <taxon>Teleostei</taxon>
        <taxon>Neoteleostei</taxon>
        <taxon>Acanthomorphata</taxon>
        <taxon>Pelagiaria</taxon>
        <taxon>Scombriformes</taxon>
        <taxon>Scombridae</taxon>
        <taxon>Scomber</taxon>
    </lineage>
</organism>
<comment type="caution">
    <text evidence="2">The sequence shown here is derived from an EMBL/GenBank/DDBJ whole genome shotgun (WGS) entry which is preliminary data.</text>
</comment>
<gene>
    <name evidence="2" type="ORF">FSCOSCO3_A031968</name>
</gene>
<feature type="region of interest" description="Disordered" evidence="1">
    <location>
        <begin position="1"/>
        <end position="28"/>
    </location>
</feature>
<name>A0AAV1Q9J0_SCOSC</name>
<proteinExistence type="predicted"/>
<evidence type="ECO:0000313" key="3">
    <source>
        <dbReference type="Proteomes" id="UP001314229"/>
    </source>
</evidence>
<dbReference type="AlphaFoldDB" id="A0AAV1Q9J0"/>
<evidence type="ECO:0000256" key="1">
    <source>
        <dbReference type="SAM" id="MobiDB-lite"/>
    </source>
</evidence>
<accession>A0AAV1Q9J0</accession>
<dbReference type="Proteomes" id="UP001314229">
    <property type="component" value="Unassembled WGS sequence"/>
</dbReference>
<dbReference type="EMBL" id="CAWUFR010000641">
    <property type="protein sequence ID" value="CAK6980069.1"/>
    <property type="molecule type" value="Genomic_DNA"/>
</dbReference>
<feature type="compositionally biased region" description="Polar residues" evidence="1">
    <location>
        <begin position="10"/>
        <end position="25"/>
    </location>
</feature>
<sequence length="89" mass="9266">MLAFGKSGKVSISSASPTQAGSEPSQPADWCHAAAPAQCASAAVAARILDQELLCPVRSVSALSPENAQSSRSCVAARIAQKYTRETRY</sequence>
<reference evidence="2 3" key="1">
    <citation type="submission" date="2024-01" db="EMBL/GenBank/DDBJ databases">
        <authorList>
            <person name="Alioto T."/>
            <person name="Alioto T."/>
            <person name="Gomez Garrido J."/>
        </authorList>
    </citation>
    <scope>NUCLEOTIDE SEQUENCE [LARGE SCALE GENOMIC DNA]</scope>
</reference>